<feature type="compositionally biased region" description="Basic and acidic residues" evidence="1">
    <location>
        <begin position="1"/>
        <end position="14"/>
    </location>
</feature>
<comment type="caution">
    <text evidence="2">The sequence shown here is derived from an EMBL/GenBank/DDBJ whole genome shotgun (WGS) entry which is preliminary data.</text>
</comment>
<gene>
    <name evidence="2" type="primary">RvY_00265-1</name>
    <name evidence="2" type="synonym">RvY_00265.1</name>
    <name evidence="2" type="ORF">RvY_00265</name>
</gene>
<evidence type="ECO:0000313" key="2">
    <source>
        <dbReference type="EMBL" id="GAU87424.1"/>
    </source>
</evidence>
<protein>
    <submittedName>
        <fullName evidence="2">Uncharacterized protein</fullName>
    </submittedName>
</protein>
<dbReference type="EMBL" id="BDGG01000001">
    <property type="protein sequence ID" value="GAU87424.1"/>
    <property type="molecule type" value="Genomic_DNA"/>
</dbReference>
<evidence type="ECO:0000256" key="1">
    <source>
        <dbReference type="SAM" id="MobiDB-lite"/>
    </source>
</evidence>
<sequence length="71" mass="7840">MADRKNVRTKEPPKNHPSTHEQQNTTTTTTTTTNTTATGHDAKNHGHAGTRGRVDDDSRYGQSLLPQNTKK</sequence>
<reference evidence="2 3" key="1">
    <citation type="journal article" date="2016" name="Nat. Commun.">
        <title>Extremotolerant tardigrade genome and improved radiotolerance of human cultured cells by tardigrade-unique protein.</title>
        <authorList>
            <person name="Hashimoto T."/>
            <person name="Horikawa D.D."/>
            <person name="Saito Y."/>
            <person name="Kuwahara H."/>
            <person name="Kozuka-Hata H."/>
            <person name="Shin-I T."/>
            <person name="Minakuchi Y."/>
            <person name="Ohishi K."/>
            <person name="Motoyama A."/>
            <person name="Aizu T."/>
            <person name="Enomoto A."/>
            <person name="Kondo K."/>
            <person name="Tanaka S."/>
            <person name="Hara Y."/>
            <person name="Koshikawa S."/>
            <person name="Sagara H."/>
            <person name="Miura T."/>
            <person name="Yokobori S."/>
            <person name="Miyagawa K."/>
            <person name="Suzuki Y."/>
            <person name="Kubo T."/>
            <person name="Oyama M."/>
            <person name="Kohara Y."/>
            <person name="Fujiyama A."/>
            <person name="Arakawa K."/>
            <person name="Katayama T."/>
            <person name="Toyoda A."/>
            <person name="Kunieda T."/>
        </authorList>
    </citation>
    <scope>NUCLEOTIDE SEQUENCE [LARGE SCALE GENOMIC DNA]</scope>
    <source>
        <strain evidence="2 3">YOKOZUNA-1</strain>
    </source>
</reference>
<organism evidence="2 3">
    <name type="scientific">Ramazzottius varieornatus</name>
    <name type="common">Water bear</name>
    <name type="synonym">Tardigrade</name>
    <dbReference type="NCBI Taxonomy" id="947166"/>
    <lineage>
        <taxon>Eukaryota</taxon>
        <taxon>Metazoa</taxon>
        <taxon>Ecdysozoa</taxon>
        <taxon>Tardigrada</taxon>
        <taxon>Eutardigrada</taxon>
        <taxon>Parachela</taxon>
        <taxon>Hypsibioidea</taxon>
        <taxon>Ramazzottiidae</taxon>
        <taxon>Ramazzottius</taxon>
    </lineage>
</organism>
<name>A0A1D1UC82_RAMVA</name>
<dbReference type="AlphaFoldDB" id="A0A1D1UC82"/>
<accession>A0A1D1UC82</accession>
<proteinExistence type="predicted"/>
<dbReference type="Proteomes" id="UP000186922">
    <property type="component" value="Unassembled WGS sequence"/>
</dbReference>
<feature type="region of interest" description="Disordered" evidence="1">
    <location>
        <begin position="1"/>
        <end position="71"/>
    </location>
</feature>
<feature type="compositionally biased region" description="Low complexity" evidence="1">
    <location>
        <begin position="24"/>
        <end position="38"/>
    </location>
</feature>
<evidence type="ECO:0000313" key="3">
    <source>
        <dbReference type="Proteomes" id="UP000186922"/>
    </source>
</evidence>
<feature type="compositionally biased region" description="Polar residues" evidence="1">
    <location>
        <begin position="60"/>
        <end position="71"/>
    </location>
</feature>
<keyword evidence="3" id="KW-1185">Reference proteome</keyword>